<organism evidence="4 5">
    <name type="scientific">Streptomyces flaveolus</name>
    <dbReference type="NCBI Taxonomy" id="67297"/>
    <lineage>
        <taxon>Bacteria</taxon>
        <taxon>Bacillati</taxon>
        <taxon>Actinomycetota</taxon>
        <taxon>Actinomycetes</taxon>
        <taxon>Kitasatosporales</taxon>
        <taxon>Streptomycetaceae</taxon>
        <taxon>Streptomyces</taxon>
    </lineage>
</organism>
<dbReference type="Proteomes" id="UP001551011">
    <property type="component" value="Unassembled WGS sequence"/>
</dbReference>
<evidence type="ECO:0000256" key="1">
    <source>
        <dbReference type="ARBA" id="ARBA00022801"/>
    </source>
</evidence>
<dbReference type="Gene3D" id="3.40.50.1820">
    <property type="entry name" value="alpha/beta hydrolase"/>
    <property type="match status" value="1"/>
</dbReference>
<evidence type="ECO:0000313" key="4">
    <source>
        <dbReference type="EMBL" id="MEU5706538.1"/>
    </source>
</evidence>
<dbReference type="Pfam" id="PF00561">
    <property type="entry name" value="Abhydrolase_1"/>
    <property type="match status" value="1"/>
</dbReference>
<protein>
    <submittedName>
        <fullName evidence="4">Alpha/beta hydrolase</fullName>
    </submittedName>
</protein>
<dbReference type="PANTHER" id="PTHR43329">
    <property type="entry name" value="EPOXIDE HYDROLASE"/>
    <property type="match status" value="1"/>
</dbReference>
<dbReference type="PRINTS" id="PR00412">
    <property type="entry name" value="EPOXHYDRLASE"/>
</dbReference>
<feature type="region of interest" description="Disordered" evidence="2">
    <location>
        <begin position="1"/>
        <end position="20"/>
    </location>
</feature>
<dbReference type="InterPro" id="IPR029058">
    <property type="entry name" value="AB_hydrolase_fold"/>
</dbReference>
<evidence type="ECO:0000259" key="3">
    <source>
        <dbReference type="Pfam" id="PF00561"/>
    </source>
</evidence>
<keyword evidence="5" id="KW-1185">Reference proteome</keyword>
<gene>
    <name evidence="4" type="ORF">AB0H04_06550</name>
</gene>
<dbReference type="InterPro" id="IPR000639">
    <property type="entry name" value="Epox_hydrolase-like"/>
</dbReference>
<evidence type="ECO:0000256" key="2">
    <source>
        <dbReference type="SAM" id="MobiDB-lite"/>
    </source>
</evidence>
<comment type="caution">
    <text evidence="4">The sequence shown here is derived from an EMBL/GenBank/DDBJ whole genome shotgun (WGS) entry which is preliminary data.</text>
</comment>
<dbReference type="EMBL" id="JBFAEG010000004">
    <property type="protein sequence ID" value="MEU5706538.1"/>
    <property type="molecule type" value="Genomic_DNA"/>
</dbReference>
<feature type="domain" description="AB hydrolase-1" evidence="3">
    <location>
        <begin position="44"/>
        <end position="145"/>
    </location>
</feature>
<dbReference type="InterPro" id="IPR000073">
    <property type="entry name" value="AB_hydrolase_1"/>
</dbReference>
<dbReference type="SUPFAM" id="SSF53474">
    <property type="entry name" value="alpha/beta-Hydrolases"/>
    <property type="match status" value="1"/>
</dbReference>
<proteinExistence type="predicted"/>
<name>A0ABV3A3P8_9ACTN</name>
<accession>A0ABV3A3P8</accession>
<evidence type="ECO:0000313" key="5">
    <source>
        <dbReference type="Proteomes" id="UP001551011"/>
    </source>
</evidence>
<keyword evidence="1 4" id="KW-0378">Hydrolase</keyword>
<reference evidence="4 5" key="1">
    <citation type="submission" date="2024-06" db="EMBL/GenBank/DDBJ databases">
        <title>The Natural Products Discovery Center: Release of the First 8490 Sequenced Strains for Exploring Actinobacteria Biosynthetic Diversity.</title>
        <authorList>
            <person name="Kalkreuter E."/>
            <person name="Kautsar S.A."/>
            <person name="Yang D."/>
            <person name="Bader C.D."/>
            <person name="Teijaro C.N."/>
            <person name="Fluegel L."/>
            <person name="Davis C.M."/>
            <person name="Simpson J.R."/>
            <person name="Lauterbach L."/>
            <person name="Steele A.D."/>
            <person name="Gui C."/>
            <person name="Meng S."/>
            <person name="Li G."/>
            <person name="Viehrig K."/>
            <person name="Ye F."/>
            <person name="Su P."/>
            <person name="Kiefer A.F."/>
            <person name="Nichols A."/>
            <person name="Cepeda A.J."/>
            <person name="Yan W."/>
            <person name="Fan B."/>
            <person name="Jiang Y."/>
            <person name="Adhikari A."/>
            <person name="Zheng C.-J."/>
            <person name="Schuster L."/>
            <person name="Cowan T.M."/>
            <person name="Smanski M.J."/>
            <person name="Chevrette M.G."/>
            <person name="De Carvalho L.P.S."/>
            <person name="Shen B."/>
        </authorList>
    </citation>
    <scope>NUCLEOTIDE SEQUENCE [LARGE SCALE GENOMIC DNA]</scope>
    <source>
        <strain evidence="4 5">NPDC020594</strain>
    </source>
</reference>
<sequence length="348" mass="36668">MPPTTPSAAPAASAGTPGGTALTHHLLPTAAGRTHAVQQGDQGPLVLLLHGFPESWYAWRHQLPVLAAAGYRAVAIDVRGYGRSSKPESVDAYRMLDLLADNVAVVEALGERSTVVVGHDWGASIAAVSALTRPDVFRAVGLLSVPYTPPGGPRPSEVFATMAGDGTGDGAGEEFYVSYFQRPGRAEAEIEPDVRGWLAGFYAALSADTMPAPGAPAPYFVSPGGTLRDRFPVGVLPSWLGERDLDVYAGEFERSGTTGALNRYRNMDRDWADLADHAGAPITQPSLFIGGERDASPAWPAGALKASAETLPGLLGSHILDGCGHFVQQERPDETNRILLDWLASPPA</sequence>
<dbReference type="RefSeq" id="WP_359254775.1">
    <property type="nucleotide sequence ID" value="NZ_JBFAEG010000004.1"/>
</dbReference>
<dbReference type="GO" id="GO:0016787">
    <property type="term" value="F:hydrolase activity"/>
    <property type="evidence" value="ECO:0007669"/>
    <property type="project" value="UniProtKB-KW"/>
</dbReference>